<protein>
    <submittedName>
        <fullName evidence="1">Uncharacterized protein</fullName>
    </submittedName>
</protein>
<keyword evidence="2" id="KW-1185">Reference proteome</keyword>
<dbReference type="Proteomes" id="UP001500751">
    <property type="component" value="Unassembled WGS sequence"/>
</dbReference>
<sequence>MADAGTNRLPDDVRHLADYPYCRYDHREAELSLTRIAEVVTATVPGLVDRVGQVTMSNGSITTEVRENHGNIHTGPGSQYIFQIMRDISGLGDDRTAAPRRRWVEEQFAWLRARLADPPGSEKIRETLAKKHIVLLRGAPGTGRRTAAMML</sequence>
<comment type="caution">
    <text evidence="1">The sequence shown here is derived from an EMBL/GenBank/DDBJ whole genome shotgun (WGS) entry which is preliminary data.</text>
</comment>
<gene>
    <name evidence="1" type="ORF">GCM10009839_56000</name>
</gene>
<name>A0ABN2UYI8_9ACTN</name>
<proteinExistence type="predicted"/>
<evidence type="ECO:0000313" key="2">
    <source>
        <dbReference type="Proteomes" id="UP001500751"/>
    </source>
</evidence>
<reference evidence="1 2" key="1">
    <citation type="journal article" date="2019" name="Int. J. Syst. Evol. Microbiol.">
        <title>The Global Catalogue of Microorganisms (GCM) 10K type strain sequencing project: providing services to taxonomists for standard genome sequencing and annotation.</title>
        <authorList>
            <consortium name="The Broad Institute Genomics Platform"/>
            <consortium name="The Broad Institute Genome Sequencing Center for Infectious Disease"/>
            <person name="Wu L."/>
            <person name="Ma J."/>
        </authorList>
    </citation>
    <scope>NUCLEOTIDE SEQUENCE [LARGE SCALE GENOMIC DNA]</scope>
    <source>
        <strain evidence="1 2">JCM 16014</strain>
    </source>
</reference>
<evidence type="ECO:0000313" key="1">
    <source>
        <dbReference type="EMBL" id="GAA2044978.1"/>
    </source>
</evidence>
<dbReference type="RefSeq" id="WP_344668652.1">
    <property type="nucleotide sequence ID" value="NZ_BAAAQN010000038.1"/>
</dbReference>
<dbReference type="EMBL" id="BAAAQN010000038">
    <property type="protein sequence ID" value="GAA2044978.1"/>
    <property type="molecule type" value="Genomic_DNA"/>
</dbReference>
<accession>A0ABN2UYI8</accession>
<organism evidence="1 2">
    <name type="scientific">Catenulispora yoronensis</name>
    <dbReference type="NCBI Taxonomy" id="450799"/>
    <lineage>
        <taxon>Bacteria</taxon>
        <taxon>Bacillati</taxon>
        <taxon>Actinomycetota</taxon>
        <taxon>Actinomycetes</taxon>
        <taxon>Catenulisporales</taxon>
        <taxon>Catenulisporaceae</taxon>
        <taxon>Catenulispora</taxon>
    </lineage>
</organism>